<dbReference type="InterPro" id="IPR003578">
    <property type="entry name" value="Small_GTPase_Rho"/>
</dbReference>
<evidence type="ECO:0000256" key="2">
    <source>
        <dbReference type="ARBA" id="ARBA00023134"/>
    </source>
</evidence>
<name>A0ABP1RC93_9HEXA</name>
<dbReference type="SMART" id="SM00173">
    <property type="entry name" value="RAS"/>
    <property type="match status" value="1"/>
</dbReference>
<dbReference type="PANTHER" id="PTHR24072">
    <property type="entry name" value="RHO FAMILY GTPASE"/>
    <property type="match status" value="1"/>
</dbReference>
<dbReference type="EMBL" id="CAXLJM020000069">
    <property type="protein sequence ID" value="CAL8125767.1"/>
    <property type="molecule type" value="Genomic_DNA"/>
</dbReference>
<dbReference type="SMART" id="SM00174">
    <property type="entry name" value="RHO"/>
    <property type="match status" value="1"/>
</dbReference>
<protein>
    <recommendedName>
        <fullName evidence="5">Ras-like GTP-binding protein RhoL</fullName>
    </recommendedName>
</protein>
<dbReference type="Proteomes" id="UP001642540">
    <property type="component" value="Unassembled WGS sequence"/>
</dbReference>
<dbReference type="SUPFAM" id="SSF52540">
    <property type="entry name" value="P-loop containing nucleoside triphosphate hydrolases"/>
    <property type="match status" value="1"/>
</dbReference>
<gene>
    <name evidence="3" type="ORF">ODALV1_LOCUS21116</name>
</gene>
<dbReference type="CDD" id="cd00157">
    <property type="entry name" value="Rho"/>
    <property type="match status" value="1"/>
</dbReference>
<organism evidence="3 4">
    <name type="scientific">Orchesella dallaii</name>
    <dbReference type="NCBI Taxonomy" id="48710"/>
    <lineage>
        <taxon>Eukaryota</taxon>
        <taxon>Metazoa</taxon>
        <taxon>Ecdysozoa</taxon>
        <taxon>Arthropoda</taxon>
        <taxon>Hexapoda</taxon>
        <taxon>Collembola</taxon>
        <taxon>Entomobryomorpha</taxon>
        <taxon>Entomobryoidea</taxon>
        <taxon>Orchesellidae</taxon>
        <taxon>Orchesellinae</taxon>
        <taxon>Orchesella</taxon>
    </lineage>
</organism>
<sequence length="191" mass="21482">MGERTVVNARPIKMTVVGDGTVGKTCLLYSYSNNSFPEEYVPTIFDNLAKNVTVDGMVFSLTLWDTAGQEEYERLRPLSYPKTDCFLLCFAIDNPASYANVELKWIPELRHHCPRAAIILVGTKSDLRKEKSPNICISDTEARKMKSKIRANAFIECSAKTQENLEQVFTEAVRAVMGSGKSQVNRLCKYL</sequence>
<accession>A0ABP1RC93</accession>
<dbReference type="SMART" id="SM00175">
    <property type="entry name" value="RAB"/>
    <property type="match status" value="1"/>
</dbReference>
<dbReference type="PRINTS" id="PR00449">
    <property type="entry name" value="RASTRNSFRMNG"/>
</dbReference>
<dbReference type="PROSITE" id="PS51420">
    <property type="entry name" value="RHO"/>
    <property type="match status" value="1"/>
</dbReference>
<dbReference type="InterPro" id="IPR001806">
    <property type="entry name" value="Small_GTPase"/>
</dbReference>
<keyword evidence="2" id="KW-0342">GTP-binding</keyword>
<reference evidence="3 4" key="1">
    <citation type="submission" date="2024-08" db="EMBL/GenBank/DDBJ databases">
        <authorList>
            <person name="Cucini C."/>
            <person name="Frati F."/>
        </authorList>
    </citation>
    <scope>NUCLEOTIDE SEQUENCE [LARGE SCALE GENOMIC DNA]</scope>
</reference>
<keyword evidence="4" id="KW-1185">Reference proteome</keyword>
<comment type="caution">
    <text evidence="3">The sequence shown here is derived from an EMBL/GenBank/DDBJ whole genome shotgun (WGS) entry which is preliminary data.</text>
</comment>
<dbReference type="InterPro" id="IPR005225">
    <property type="entry name" value="Small_GTP-bd"/>
</dbReference>
<dbReference type="PROSITE" id="PS51419">
    <property type="entry name" value="RAB"/>
    <property type="match status" value="1"/>
</dbReference>
<evidence type="ECO:0000313" key="4">
    <source>
        <dbReference type="Proteomes" id="UP001642540"/>
    </source>
</evidence>
<dbReference type="InterPro" id="IPR027417">
    <property type="entry name" value="P-loop_NTPase"/>
</dbReference>
<dbReference type="PROSITE" id="PS51421">
    <property type="entry name" value="RAS"/>
    <property type="match status" value="1"/>
</dbReference>
<evidence type="ECO:0000256" key="1">
    <source>
        <dbReference type="ARBA" id="ARBA00022741"/>
    </source>
</evidence>
<keyword evidence="1" id="KW-0547">Nucleotide-binding</keyword>
<proteinExistence type="predicted"/>
<evidence type="ECO:0000313" key="3">
    <source>
        <dbReference type="EMBL" id="CAL8125767.1"/>
    </source>
</evidence>
<dbReference type="Gene3D" id="3.40.50.300">
    <property type="entry name" value="P-loop containing nucleotide triphosphate hydrolases"/>
    <property type="match status" value="1"/>
</dbReference>
<evidence type="ECO:0008006" key="5">
    <source>
        <dbReference type="Google" id="ProtNLM"/>
    </source>
</evidence>
<dbReference type="NCBIfam" id="TIGR00231">
    <property type="entry name" value="small_GTP"/>
    <property type="match status" value="1"/>
</dbReference>
<dbReference type="Pfam" id="PF00071">
    <property type="entry name" value="Ras"/>
    <property type="match status" value="1"/>
</dbReference>